<dbReference type="AlphaFoldDB" id="A0A1E4TIV9"/>
<feature type="active site" description="Nucleophile" evidence="1">
    <location>
        <position position="149"/>
    </location>
</feature>
<feature type="site" description="Cleavage; by autolysis" evidence="2">
    <location>
        <begin position="148"/>
        <end position="149"/>
    </location>
</feature>
<accession>A0A1E4TIV9</accession>
<dbReference type="PANTHER" id="PTHR10188">
    <property type="entry name" value="L-ASPARAGINASE"/>
    <property type="match status" value="1"/>
</dbReference>
<dbReference type="OrthoDB" id="77601at2759"/>
<evidence type="ECO:0000313" key="3">
    <source>
        <dbReference type="EMBL" id="ODV91681.1"/>
    </source>
</evidence>
<dbReference type="SUPFAM" id="SSF56235">
    <property type="entry name" value="N-terminal nucleophile aminohydrolases (Ntn hydrolases)"/>
    <property type="match status" value="1"/>
</dbReference>
<dbReference type="EMBL" id="KV453841">
    <property type="protein sequence ID" value="ODV91681.1"/>
    <property type="molecule type" value="Genomic_DNA"/>
</dbReference>
<proteinExistence type="predicted"/>
<evidence type="ECO:0000256" key="1">
    <source>
        <dbReference type="PIRSR" id="PIRSR600246-1"/>
    </source>
</evidence>
<dbReference type="GO" id="GO:0051604">
    <property type="term" value="P:protein maturation"/>
    <property type="evidence" value="ECO:0007669"/>
    <property type="project" value="TreeGrafter"/>
</dbReference>
<name>A0A1E4TIV9_9ASCO</name>
<dbReference type="InterPro" id="IPR029055">
    <property type="entry name" value="Ntn_hydrolases_N"/>
</dbReference>
<organism evidence="3 4">
    <name type="scientific">Tortispora caseinolytica NRRL Y-17796</name>
    <dbReference type="NCBI Taxonomy" id="767744"/>
    <lineage>
        <taxon>Eukaryota</taxon>
        <taxon>Fungi</taxon>
        <taxon>Dikarya</taxon>
        <taxon>Ascomycota</taxon>
        <taxon>Saccharomycotina</taxon>
        <taxon>Trigonopsidomycetes</taxon>
        <taxon>Trigonopsidales</taxon>
        <taxon>Trigonopsidaceae</taxon>
        <taxon>Tortispora</taxon>
    </lineage>
</organism>
<dbReference type="Proteomes" id="UP000095023">
    <property type="component" value="Unassembled WGS sequence"/>
</dbReference>
<keyword evidence="4" id="KW-1185">Reference proteome</keyword>
<dbReference type="InterPro" id="IPR037464">
    <property type="entry name" value="Taspase1"/>
</dbReference>
<reference evidence="4" key="1">
    <citation type="submission" date="2016-02" db="EMBL/GenBank/DDBJ databases">
        <title>Comparative genomics of biotechnologically important yeasts.</title>
        <authorList>
            <consortium name="DOE Joint Genome Institute"/>
            <person name="Riley R."/>
            <person name="Haridas S."/>
            <person name="Wolfe K.H."/>
            <person name="Lopes M.R."/>
            <person name="Hittinger C.T."/>
            <person name="Goker M."/>
            <person name="Salamov A."/>
            <person name="Wisecaver J."/>
            <person name="Long T.M."/>
            <person name="Aerts A.L."/>
            <person name="Barry K."/>
            <person name="Choi C."/>
            <person name="Clum A."/>
            <person name="Coughlan A.Y."/>
            <person name="Deshpande S."/>
            <person name="Douglass A.P."/>
            <person name="Hanson S.J."/>
            <person name="Klenk H.-P."/>
            <person name="Labutti K."/>
            <person name="Lapidus A."/>
            <person name="Lindquist E."/>
            <person name="Lipzen A."/>
            <person name="Meier-Kolthoff J.P."/>
            <person name="Ohm R.A."/>
            <person name="Otillar R.P."/>
            <person name="Pangilinan J."/>
            <person name="Peng Y."/>
            <person name="Rokas A."/>
            <person name="Rosa C.A."/>
            <person name="Scheuner C."/>
            <person name="Sibirny A.A."/>
            <person name="Slot J.C."/>
            <person name="Stielow J.B."/>
            <person name="Sun H."/>
            <person name="Kurtzman C.P."/>
            <person name="Blackwell M."/>
            <person name="Jeffries T.W."/>
            <person name="Grigoriev I.V."/>
        </authorList>
    </citation>
    <scope>NUCLEOTIDE SEQUENCE [LARGE SCALE GENOMIC DNA]</scope>
    <source>
        <strain evidence="4">NRRL Y-17796</strain>
    </source>
</reference>
<dbReference type="CDD" id="cd04514">
    <property type="entry name" value="Taspase1_like"/>
    <property type="match status" value="1"/>
</dbReference>
<protein>
    <submittedName>
        <fullName evidence="3">Uncharacterized protein</fullName>
    </submittedName>
</protein>
<sequence length="308" mass="32305">MPCTVAVHIGAGVHSVSRQNKYRDLIRRACRAGIRCEKALDAVVASGSVLEDSPLTNAGRTSNMTIDGTFESDAAVMTDIEGVMASVGAACDVAEPLRLAQILAQSKSANDLVAPRMVVGIGAKRLAQAQGLRVQDTSQNTDTDNVTDTIGVIALDESGCLAVGTSSGGPLNKLTGRVGAGALLGAGLWICKNEIHKTAVCMTGVGEDIIAKNMAHTIAENVLEFEDESVFIRDYFAKEVLDQPCQLGVPMIGVLTVKVLENGKMSVTFGHCTKSMVVGYGRNADAIEFEFSQTQRAGKSYVVGGAIV</sequence>
<evidence type="ECO:0000256" key="2">
    <source>
        <dbReference type="PIRSR" id="PIRSR600246-3"/>
    </source>
</evidence>
<dbReference type="GO" id="GO:0005737">
    <property type="term" value="C:cytoplasm"/>
    <property type="evidence" value="ECO:0007669"/>
    <property type="project" value="TreeGrafter"/>
</dbReference>
<dbReference type="Pfam" id="PF01112">
    <property type="entry name" value="Asparaginase_2"/>
    <property type="match status" value="1"/>
</dbReference>
<dbReference type="GO" id="GO:0004298">
    <property type="term" value="F:threonine-type endopeptidase activity"/>
    <property type="evidence" value="ECO:0007669"/>
    <property type="project" value="InterPro"/>
</dbReference>
<dbReference type="InterPro" id="IPR000246">
    <property type="entry name" value="Peptidase_T2"/>
</dbReference>
<dbReference type="Gene3D" id="3.60.20.30">
    <property type="entry name" value="(Glycosyl)asparaginase"/>
    <property type="match status" value="1"/>
</dbReference>
<dbReference type="PANTHER" id="PTHR10188:SF8">
    <property type="entry name" value="THREONINE ASPARTASE 1"/>
    <property type="match status" value="1"/>
</dbReference>
<evidence type="ECO:0000313" key="4">
    <source>
        <dbReference type="Proteomes" id="UP000095023"/>
    </source>
</evidence>
<gene>
    <name evidence="3" type="ORF">CANCADRAFT_252</name>
</gene>